<accession>A0A2A5WV06</accession>
<name>A0A2A5WV06_9GAMM</name>
<dbReference type="InterPro" id="IPR043128">
    <property type="entry name" value="Rev_trsase/Diguanyl_cyclase"/>
</dbReference>
<feature type="domain" description="GGDEF" evidence="1">
    <location>
        <begin position="1"/>
        <end position="77"/>
    </location>
</feature>
<dbReference type="Proteomes" id="UP000219327">
    <property type="component" value="Unassembled WGS sequence"/>
</dbReference>
<dbReference type="Gene3D" id="3.30.70.270">
    <property type="match status" value="1"/>
</dbReference>
<evidence type="ECO:0000259" key="1">
    <source>
        <dbReference type="PROSITE" id="PS50887"/>
    </source>
</evidence>
<evidence type="ECO:0000313" key="3">
    <source>
        <dbReference type="Proteomes" id="UP000219327"/>
    </source>
</evidence>
<dbReference type="AlphaFoldDB" id="A0A2A5WV06"/>
<dbReference type="EMBL" id="NTKD01000013">
    <property type="protein sequence ID" value="PDH40319.1"/>
    <property type="molecule type" value="Genomic_DNA"/>
</dbReference>
<dbReference type="InterPro" id="IPR029787">
    <property type="entry name" value="Nucleotide_cyclase"/>
</dbReference>
<comment type="caution">
    <text evidence="2">The sequence shown here is derived from an EMBL/GenBank/DDBJ whole genome shotgun (WGS) entry which is preliminary data.</text>
</comment>
<proteinExistence type="predicted"/>
<evidence type="ECO:0000313" key="2">
    <source>
        <dbReference type="EMBL" id="PDH40319.1"/>
    </source>
</evidence>
<organism evidence="2 3">
    <name type="scientific">OM182 bacterium MED-G24</name>
    <dbReference type="NCBI Taxonomy" id="1986255"/>
    <lineage>
        <taxon>Bacteria</taxon>
        <taxon>Pseudomonadati</taxon>
        <taxon>Pseudomonadota</taxon>
        <taxon>Gammaproteobacteria</taxon>
        <taxon>OMG group</taxon>
        <taxon>OM182 clade</taxon>
    </lineage>
</organism>
<dbReference type="PROSITE" id="PS50887">
    <property type="entry name" value="GGDEF"/>
    <property type="match status" value="1"/>
</dbReference>
<gene>
    <name evidence="2" type="ORF">CNE99_03910</name>
</gene>
<sequence length="113" mass="11726">MLLAEAAQEDALALVDRIGELVGQVEVREAADLKLMASGGIATWEEDDTVNDLMAYAREALDLAIAKGGDCVAGYLVPQETLTSASASGRDQCCSAMEANMATWLSSALSAGT</sequence>
<dbReference type="SUPFAM" id="SSF55073">
    <property type="entry name" value="Nucleotide cyclase"/>
    <property type="match status" value="1"/>
</dbReference>
<reference evidence="2 3" key="1">
    <citation type="submission" date="2017-08" db="EMBL/GenBank/DDBJ databases">
        <title>Fine stratification of microbial communities through a metagenomic profile of the photic zone.</title>
        <authorList>
            <person name="Haro-Moreno J.M."/>
            <person name="Lopez-Perez M."/>
            <person name="De La Torre J."/>
            <person name="Picazo A."/>
            <person name="Camacho A."/>
            <person name="Rodriguez-Valera F."/>
        </authorList>
    </citation>
    <scope>NUCLEOTIDE SEQUENCE [LARGE SCALE GENOMIC DNA]</scope>
    <source>
        <strain evidence="2">MED-G24</strain>
    </source>
</reference>
<dbReference type="InterPro" id="IPR000160">
    <property type="entry name" value="GGDEF_dom"/>
</dbReference>
<protein>
    <recommendedName>
        <fullName evidence="1">GGDEF domain-containing protein</fullName>
    </recommendedName>
</protein>